<dbReference type="EMBL" id="JBEAFC010000011">
    <property type="protein sequence ID" value="KAL1535398.1"/>
    <property type="molecule type" value="Genomic_DNA"/>
</dbReference>
<organism evidence="12 13">
    <name type="scientific">Salvia divinorum</name>
    <name type="common">Maria pastora</name>
    <name type="synonym">Diviner's sage</name>
    <dbReference type="NCBI Taxonomy" id="28513"/>
    <lineage>
        <taxon>Eukaryota</taxon>
        <taxon>Viridiplantae</taxon>
        <taxon>Streptophyta</taxon>
        <taxon>Embryophyta</taxon>
        <taxon>Tracheophyta</taxon>
        <taxon>Spermatophyta</taxon>
        <taxon>Magnoliopsida</taxon>
        <taxon>eudicotyledons</taxon>
        <taxon>Gunneridae</taxon>
        <taxon>Pentapetalae</taxon>
        <taxon>asterids</taxon>
        <taxon>lamiids</taxon>
        <taxon>Lamiales</taxon>
        <taxon>Lamiaceae</taxon>
        <taxon>Nepetoideae</taxon>
        <taxon>Mentheae</taxon>
        <taxon>Salviinae</taxon>
        <taxon>Salvia</taxon>
        <taxon>Salvia subgen. Calosphace</taxon>
    </lineage>
</organism>
<dbReference type="Gene3D" id="3.40.50.1100">
    <property type="match status" value="2"/>
</dbReference>
<dbReference type="CDD" id="cd01561">
    <property type="entry name" value="CBS_like"/>
    <property type="match status" value="1"/>
</dbReference>
<dbReference type="InterPro" id="IPR001216">
    <property type="entry name" value="P-phosphate_BS"/>
</dbReference>
<protein>
    <recommendedName>
        <fullName evidence="10">Cysteine synthase</fullName>
        <ecNumber evidence="10">2.5.1.47</ecNumber>
    </recommendedName>
</protein>
<dbReference type="AlphaFoldDB" id="A0ABD1FXG3"/>
<reference evidence="12 13" key="1">
    <citation type="submission" date="2024-06" db="EMBL/GenBank/DDBJ databases">
        <title>A chromosome level genome sequence of Diviner's sage (Salvia divinorum).</title>
        <authorList>
            <person name="Ford S.A."/>
            <person name="Ro D.-K."/>
            <person name="Ness R.W."/>
            <person name="Phillips M.A."/>
        </authorList>
    </citation>
    <scope>NUCLEOTIDE SEQUENCE [LARGE SCALE GENOMIC DNA]</scope>
    <source>
        <strain evidence="12">SAF-2024a</strain>
        <tissue evidence="12">Leaf</tissue>
    </source>
</reference>
<dbReference type="PANTHER" id="PTHR10314">
    <property type="entry name" value="CYSTATHIONINE BETA-SYNTHASE"/>
    <property type="match status" value="1"/>
</dbReference>
<dbReference type="GO" id="GO:0006535">
    <property type="term" value="P:cysteine biosynthetic process from serine"/>
    <property type="evidence" value="ECO:0007669"/>
    <property type="project" value="UniProtKB-UniRule"/>
</dbReference>
<keyword evidence="4 10" id="KW-0028">Amino-acid biosynthesis</keyword>
<evidence type="ECO:0000313" key="13">
    <source>
        <dbReference type="Proteomes" id="UP001567538"/>
    </source>
</evidence>
<evidence type="ECO:0000256" key="10">
    <source>
        <dbReference type="RuleBase" id="RU003985"/>
    </source>
</evidence>
<dbReference type="FunFam" id="3.40.50.1100:FF:000006">
    <property type="entry name" value="Cysteine synthase"/>
    <property type="match status" value="1"/>
</dbReference>
<dbReference type="InterPro" id="IPR050214">
    <property type="entry name" value="Cys_Synth/Cystath_Beta-Synth"/>
</dbReference>
<comment type="caution">
    <text evidence="12">The sequence shown here is derived from an EMBL/GenBank/DDBJ whole genome shotgun (WGS) entry which is preliminary data.</text>
</comment>
<dbReference type="EC" id="2.5.1.47" evidence="10"/>
<evidence type="ECO:0000313" key="12">
    <source>
        <dbReference type="EMBL" id="KAL1535398.1"/>
    </source>
</evidence>
<keyword evidence="6 8" id="KW-0663">Pyridoxal phosphate</keyword>
<comment type="subunit">
    <text evidence="3">Homodimer.</text>
</comment>
<evidence type="ECO:0000256" key="6">
    <source>
        <dbReference type="ARBA" id="ARBA00022898"/>
    </source>
</evidence>
<evidence type="ECO:0000259" key="11">
    <source>
        <dbReference type="Pfam" id="PF00291"/>
    </source>
</evidence>
<evidence type="ECO:0000256" key="5">
    <source>
        <dbReference type="ARBA" id="ARBA00022679"/>
    </source>
</evidence>
<gene>
    <name evidence="12" type="ORF">AAHA92_28176</name>
</gene>
<keyword evidence="13" id="KW-1185">Reference proteome</keyword>
<evidence type="ECO:0000256" key="3">
    <source>
        <dbReference type="ARBA" id="ARBA00011738"/>
    </source>
</evidence>
<dbReference type="Pfam" id="PF00291">
    <property type="entry name" value="PALP"/>
    <property type="match status" value="1"/>
</dbReference>
<feature type="domain" description="Tryptophan synthase beta chain-like PALP" evidence="11">
    <location>
        <begin position="75"/>
        <end position="360"/>
    </location>
</feature>
<dbReference type="InterPro" id="IPR005856">
    <property type="entry name" value="Cys_synth"/>
</dbReference>
<comment type="cofactor">
    <cofactor evidence="1 8 10">
        <name>pyridoxal 5'-phosphate</name>
        <dbReference type="ChEBI" id="CHEBI:597326"/>
    </cofactor>
</comment>
<evidence type="ECO:0000256" key="2">
    <source>
        <dbReference type="ARBA" id="ARBA00007103"/>
    </source>
</evidence>
<dbReference type="NCBIfam" id="TIGR01139">
    <property type="entry name" value="cysK"/>
    <property type="match status" value="1"/>
</dbReference>
<feature type="binding site" evidence="8">
    <location>
        <position position="335"/>
    </location>
    <ligand>
        <name>pyridoxal 5'-phosphate</name>
        <dbReference type="ChEBI" id="CHEBI:597326"/>
    </ligand>
</feature>
<proteinExistence type="inferred from homology"/>
<feature type="modified residue" description="N6-(pyridoxal phosphate)lysine" evidence="9">
    <location>
        <position position="112"/>
    </location>
</feature>
<dbReference type="SUPFAM" id="SSF53686">
    <property type="entry name" value="Tryptophan synthase beta subunit-like PLP-dependent enzymes"/>
    <property type="match status" value="1"/>
</dbReference>
<accession>A0ABD1FXG3</accession>
<evidence type="ECO:0000256" key="8">
    <source>
        <dbReference type="PIRSR" id="PIRSR605856-50"/>
    </source>
</evidence>
<evidence type="ECO:0000256" key="1">
    <source>
        <dbReference type="ARBA" id="ARBA00001933"/>
    </source>
</evidence>
<dbReference type="InterPro" id="IPR005859">
    <property type="entry name" value="CysK"/>
</dbReference>
<keyword evidence="7 10" id="KW-0198">Cysteine biosynthesis</keyword>
<sequence>MATITKTPLISLYAVERSELCSPKSSAAMRSLVARTLASESAVRIGRCVNGGIVCKTVSVQPQSAIEGLNIAEDVSQLIGKTPMVYLNKIVKGCVAKVSAKLEIMEPSRSVKDRIGYSMLTDAEKRGLITPGKTVLVESTSGNTGIGIACLAASKGYELIVTMPVSMSLERKVLLKAFGAKLVLTEASKGLIGTIQKAEEILNSTPNAYMLGQTDNPANPQIHYETTGPEIWEDTKGKVDILVAAIGTGGTISGTGRYLKKLNPNVKVIGVEPAESNVLTGGKPGFHKIQGIGAGFIPKNLDLEIVDEIIAISSDEAVETAKQLALQEGLLVGISSGAAAAVAIRVAKRPENAGKLITVVFPSFGERYLSSVLFESIREECMTMQPEE</sequence>
<dbReference type="InterPro" id="IPR036052">
    <property type="entry name" value="TrpB-like_PALP_sf"/>
</dbReference>
<dbReference type="FunFam" id="3.40.50.1100:FF:000130">
    <property type="entry name" value="Cysteine synthase"/>
    <property type="match status" value="1"/>
</dbReference>
<dbReference type="NCBIfam" id="TIGR01136">
    <property type="entry name" value="cysKM"/>
    <property type="match status" value="1"/>
</dbReference>
<name>A0ABD1FXG3_SALDI</name>
<dbReference type="InterPro" id="IPR001926">
    <property type="entry name" value="TrpB-like_PALP"/>
</dbReference>
<feature type="binding site" evidence="8">
    <location>
        <position position="143"/>
    </location>
    <ligand>
        <name>pyridoxal 5'-phosphate</name>
        <dbReference type="ChEBI" id="CHEBI:597326"/>
    </ligand>
</feature>
<evidence type="ECO:0000256" key="7">
    <source>
        <dbReference type="ARBA" id="ARBA00023192"/>
    </source>
</evidence>
<comment type="catalytic activity">
    <reaction evidence="10">
        <text>O-acetyl-L-serine + hydrogen sulfide = L-cysteine + acetate</text>
        <dbReference type="Rhea" id="RHEA:14829"/>
        <dbReference type="ChEBI" id="CHEBI:29919"/>
        <dbReference type="ChEBI" id="CHEBI:30089"/>
        <dbReference type="ChEBI" id="CHEBI:35235"/>
        <dbReference type="ChEBI" id="CHEBI:58340"/>
        <dbReference type="EC" id="2.5.1.47"/>
    </reaction>
</comment>
<evidence type="ECO:0000256" key="9">
    <source>
        <dbReference type="PIRSR" id="PIRSR605856-51"/>
    </source>
</evidence>
<comment type="similarity">
    <text evidence="2 10">Belongs to the cysteine synthase/cystathionine beta-synthase family.</text>
</comment>
<dbReference type="Proteomes" id="UP001567538">
    <property type="component" value="Unassembled WGS sequence"/>
</dbReference>
<dbReference type="GO" id="GO:0004124">
    <property type="term" value="F:cysteine synthase activity"/>
    <property type="evidence" value="ECO:0007669"/>
    <property type="project" value="UniProtKB-UniRule"/>
</dbReference>
<feature type="binding site" evidence="8">
    <location>
        <begin position="247"/>
        <end position="251"/>
    </location>
    <ligand>
        <name>pyridoxal 5'-phosphate</name>
        <dbReference type="ChEBI" id="CHEBI:597326"/>
    </ligand>
</feature>
<evidence type="ECO:0000256" key="4">
    <source>
        <dbReference type="ARBA" id="ARBA00022605"/>
    </source>
</evidence>
<dbReference type="PROSITE" id="PS00901">
    <property type="entry name" value="CYS_SYNTHASE"/>
    <property type="match status" value="1"/>
</dbReference>
<keyword evidence="5 10" id="KW-0808">Transferase</keyword>